<proteinExistence type="predicted"/>
<keyword evidence="4" id="KW-1185">Reference proteome</keyword>
<name>A0AAN6VCH7_9PEZI</name>
<dbReference type="AlphaFoldDB" id="A0AAN6VCH7"/>
<feature type="region of interest" description="Disordered" evidence="1">
    <location>
        <begin position="1"/>
        <end position="75"/>
    </location>
</feature>
<organism evidence="3 4">
    <name type="scientific">Chaetomidium leptoderma</name>
    <dbReference type="NCBI Taxonomy" id="669021"/>
    <lineage>
        <taxon>Eukaryota</taxon>
        <taxon>Fungi</taxon>
        <taxon>Dikarya</taxon>
        <taxon>Ascomycota</taxon>
        <taxon>Pezizomycotina</taxon>
        <taxon>Sordariomycetes</taxon>
        <taxon>Sordariomycetidae</taxon>
        <taxon>Sordariales</taxon>
        <taxon>Chaetomiaceae</taxon>
        <taxon>Chaetomidium</taxon>
    </lineage>
</organism>
<evidence type="ECO:0000256" key="2">
    <source>
        <dbReference type="SAM" id="Phobius"/>
    </source>
</evidence>
<keyword evidence="2" id="KW-0472">Membrane</keyword>
<dbReference type="Proteomes" id="UP001302745">
    <property type="component" value="Unassembled WGS sequence"/>
</dbReference>
<dbReference type="Gene3D" id="1.25.40.20">
    <property type="entry name" value="Ankyrin repeat-containing domain"/>
    <property type="match status" value="1"/>
</dbReference>
<feature type="compositionally biased region" description="Low complexity" evidence="1">
    <location>
        <begin position="1"/>
        <end position="12"/>
    </location>
</feature>
<dbReference type="PANTHER" id="PTHR24184">
    <property type="entry name" value="SI:CH211-189E2.2"/>
    <property type="match status" value="1"/>
</dbReference>
<reference evidence="3" key="2">
    <citation type="submission" date="2023-05" db="EMBL/GenBank/DDBJ databases">
        <authorList>
            <consortium name="Lawrence Berkeley National Laboratory"/>
            <person name="Steindorff A."/>
            <person name="Hensen N."/>
            <person name="Bonometti L."/>
            <person name="Westerberg I."/>
            <person name="Brannstrom I.O."/>
            <person name="Guillou S."/>
            <person name="Cros-Aarteil S."/>
            <person name="Calhoun S."/>
            <person name="Haridas S."/>
            <person name="Kuo A."/>
            <person name="Mondo S."/>
            <person name="Pangilinan J."/>
            <person name="Riley R."/>
            <person name="Labutti K."/>
            <person name="Andreopoulos B."/>
            <person name="Lipzen A."/>
            <person name="Chen C."/>
            <person name="Yanf M."/>
            <person name="Daum C."/>
            <person name="Ng V."/>
            <person name="Clum A."/>
            <person name="Ohm R."/>
            <person name="Martin F."/>
            <person name="Silar P."/>
            <person name="Natvig D."/>
            <person name="Lalanne C."/>
            <person name="Gautier V."/>
            <person name="Ament-Velasquez S.L."/>
            <person name="Kruys A."/>
            <person name="Hutchinson M.I."/>
            <person name="Powell A.J."/>
            <person name="Barry K."/>
            <person name="Miller A.N."/>
            <person name="Grigoriev I.V."/>
            <person name="Debuchy R."/>
            <person name="Gladieux P."/>
            <person name="Thoren M.H."/>
            <person name="Johannesson H."/>
        </authorList>
    </citation>
    <scope>NUCLEOTIDE SEQUENCE</scope>
    <source>
        <strain evidence="3">CBS 538.74</strain>
    </source>
</reference>
<reference evidence="3" key="1">
    <citation type="journal article" date="2023" name="Mol. Phylogenet. Evol.">
        <title>Genome-scale phylogeny and comparative genomics of the fungal order Sordariales.</title>
        <authorList>
            <person name="Hensen N."/>
            <person name="Bonometti L."/>
            <person name="Westerberg I."/>
            <person name="Brannstrom I.O."/>
            <person name="Guillou S."/>
            <person name="Cros-Aarteil S."/>
            <person name="Calhoun S."/>
            <person name="Haridas S."/>
            <person name="Kuo A."/>
            <person name="Mondo S."/>
            <person name="Pangilinan J."/>
            <person name="Riley R."/>
            <person name="LaButti K."/>
            <person name="Andreopoulos B."/>
            <person name="Lipzen A."/>
            <person name="Chen C."/>
            <person name="Yan M."/>
            <person name="Daum C."/>
            <person name="Ng V."/>
            <person name="Clum A."/>
            <person name="Steindorff A."/>
            <person name="Ohm R.A."/>
            <person name="Martin F."/>
            <person name="Silar P."/>
            <person name="Natvig D.O."/>
            <person name="Lalanne C."/>
            <person name="Gautier V."/>
            <person name="Ament-Velasquez S.L."/>
            <person name="Kruys A."/>
            <person name="Hutchinson M.I."/>
            <person name="Powell A.J."/>
            <person name="Barry K."/>
            <person name="Miller A.N."/>
            <person name="Grigoriev I.V."/>
            <person name="Debuchy R."/>
            <person name="Gladieux P."/>
            <person name="Hiltunen Thoren M."/>
            <person name="Johannesson H."/>
        </authorList>
    </citation>
    <scope>NUCLEOTIDE SEQUENCE</scope>
    <source>
        <strain evidence="3">CBS 538.74</strain>
    </source>
</reference>
<keyword evidence="2" id="KW-0812">Transmembrane</keyword>
<dbReference type="SUPFAM" id="SSF48403">
    <property type="entry name" value="Ankyrin repeat"/>
    <property type="match status" value="1"/>
</dbReference>
<accession>A0AAN6VCH7</accession>
<feature type="region of interest" description="Disordered" evidence="1">
    <location>
        <begin position="89"/>
        <end position="122"/>
    </location>
</feature>
<protein>
    <submittedName>
        <fullName evidence="3">Ankyrin repeat domain-containing protein 50</fullName>
    </submittedName>
</protein>
<dbReference type="PANTHER" id="PTHR24184:SF11">
    <property type="entry name" value="ANKYRIN REPEAT AND SOCS BOX CONTAINING 3"/>
    <property type="match status" value="1"/>
</dbReference>
<dbReference type="EMBL" id="MU857231">
    <property type="protein sequence ID" value="KAK4148933.1"/>
    <property type="molecule type" value="Genomic_DNA"/>
</dbReference>
<dbReference type="InterPro" id="IPR036770">
    <property type="entry name" value="Ankyrin_rpt-contain_sf"/>
</dbReference>
<evidence type="ECO:0000313" key="4">
    <source>
        <dbReference type="Proteomes" id="UP001302745"/>
    </source>
</evidence>
<comment type="caution">
    <text evidence="3">The sequence shown here is derived from an EMBL/GenBank/DDBJ whole genome shotgun (WGS) entry which is preliminary data.</text>
</comment>
<keyword evidence="2" id="KW-1133">Transmembrane helix</keyword>
<dbReference type="InterPro" id="IPR002110">
    <property type="entry name" value="Ankyrin_rpt"/>
</dbReference>
<feature type="compositionally biased region" description="Polar residues" evidence="1">
    <location>
        <begin position="38"/>
        <end position="73"/>
    </location>
</feature>
<evidence type="ECO:0000313" key="3">
    <source>
        <dbReference type="EMBL" id="KAK4148933.1"/>
    </source>
</evidence>
<gene>
    <name evidence="3" type="ORF">C8A00DRAFT_38483</name>
</gene>
<feature type="transmembrane region" description="Helical" evidence="2">
    <location>
        <begin position="555"/>
        <end position="575"/>
    </location>
</feature>
<sequence>MAAPASLRAASATLIVPSPPSSETPPNETAPTPNLENDSNGTSTLENKTLGNTVVENETPPTLENGTPPTLENETPWDVRLVNTLKTLSSNAPSHNNNNRDDPVPLYTATPSATDASPSPLHQTPLQTLLTILSPETGILPPSTTPLLQLPLTAYPAAVPTYQIFTQFSYYHPALLSLSSSTTRPTLPTLISTSPDLTPDQKNALHHLQHQIITSFFSAVTTARDEAAVKGFVEHGLVSPDVPDALGRTALIAAIEGGVPSDSGMVCLLVGLGAEVGGWGVSIVPDSSSSYSSSAGTGTVRKERTALMVAAERGNLAVVRLLMEAFGAEDGVVAPDGQLALRLAAEAGHREVVAYLPARRGGAWRRWKVHHEVAVRRVKKAAGKVGWFCKVLGYHVPKLFVWEMPKHVVVKPLGKACKYCWVNKHKFGGWCKRQATELPLRAKRAGKAVWEAAKKVPRAVLDVVEKIPAAVRRLVKWLWKAIKQIPAAMKKICAWIWESLKRVGKAVGHVFLRVVAALHTAAAAVLDFFRNIKLKDVWNGVCDVFEAVFRGLPRVLWKIISSFGIVVAGIIVALFGLTGEVAVWLVKVLWYVVNYVPRQLGEMIAGIWASMAKGYHEIMVWINPKH</sequence>
<evidence type="ECO:0000256" key="1">
    <source>
        <dbReference type="SAM" id="MobiDB-lite"/>
    </source>
</evidence>
<feature type="compositionally biased region" description="Low complexity" evidence="1">
    <location>
        <begin position="24"/>
        <end position="37"/>
    </location>
</feature>
<dbReference type="Pfam" id="PF12796">
    <property type="entry name" value="Ank_2"/>
    <property type="match status" value="1"/>
</dbReference>